<organism evidence="4">
    <name type="scientific">Sesamum radiatum</name>
    <name type="common">Black benniseed</name>
    <dbReference type="NCBI Taxonomy" id="300843"/>
    <lineage>
        <taxon>Eukaryota</taxon>
        <taxon>Viridiplantae</taxon>
        <taxon>Streptophyta</taxon>
        <taxon>Embryophyta</taxon>
        <taxon>Tracheophyta</taxon>
        <taxon>Spermatophyta</taxon>
        <taxon>Magnoliopsida</taxon>
        <taxon>eudicotyledons</taxon>
        <taxon>Gunneridae</taxon>
        <taxon>Pentapetalae</taxon>
        <taxon>asterids</taxon>
        <taxon>lamiids</taxon>
        <taxon>Lamiales</taxon>
        <taxon>Pedaliaceae</taxon>
        <taxon>Sesamum</taxon>
    </lineage>
</organism>
<dbReference type="SMART" id="SM00248">
    <property type="entry name" value="ANK"/>
    <property type="match status" value="4"/>
</dbReference>
<evidence type="ECO:0000313" key="4">
    <source>
        <dbReference type="EMBL" id="KAL0312720.1"/>
    </source>
</evidence>
<reference evidence="4" key="2">
    <citation type="journal article" date="2024" name="Plant">
        <title>Genomic evolution and insights into agronomic trait innovations of Sesamum species.</title>
        <authorList>
            <person name="Miao H."/>
            <person name="Wang L."/>
            <person name="Qu L."/>
            <person name="Liu H."/>
            <person name="Sun Y."/>
            <person name="Le M."/>
            <person name="Wang Q."/>
            <person name="Wei S."/>
            <person name="Zheng Y."/>
            <person name="Lin W."/>
            <person name="Duan Y."/>
            <person name="Cao H."/>
            <person name="Xiong S."/>
            <person name="Wang X."/>
            <person name="Wei L."/>
            <person name="Li C."/>
            <person name="Ma Q."/>
            <person name="Ju M."/>
            <person name="Zhao R."/>
            <person name="Li G."/>
            <person name="Mu C."/>
            <person name="Tian Q."/>
            <person name="Mei H."/>
            <person name="Zhang T."/>
            <person name="Gao T."/>
            <person name="Zhang H."/>
        </authorList>
    </citation>
    <scope>NUCLEOTIDE SEQUENCE</scope>
    <source>
        <strain evidence="4">G02</strain>
    </source>
</reference>
<feature type="repeat" description="ANK" evidence="3">
    <location>
        <begin position="114"/>
        <end position="135"/>
    </location>
</feature>
<proteinExistence type="predicted"/>
<evidence type="ECO:0000256" key="3">
    <source>
        <dbReference type="PROSITE-ProRule" id="PRU00023"/>
    </source>
</evidence>
<dbReference type="Gene3D" id="1.25.40.20">
    <property type="entry name" value="Ankyrin repeat-containing domain"/>
    <property type="match status" value="1"/>
</dbReference>
<evidence type="ECO:0000256" key="1">
    <source>
        <dbReference type="ARBA" id="ARBA00022737"/>
    </source>
</evidence>
<reference evidence="4" key="1">
    <citation type="submission" date="2020-06" db="EMBL/GenBank/DDBJ databases">
        <authorList>
            <person name="Li T."/>
            <person name="Hu X."/>
            <person name="Zhang T."/>
            <person name="Song X."/>
            <person name="Zhang H."/>
            <person name="Dai N."/>
            <person name="Sheng W."/>
            <person name="Hou X."/>
            <person name="Wei L."/>
        </authorList>
    </citation>
    <scope>NUCLEOTIDE SEQUENCE</scope>
    <source>
        <strain evidence="4">G02</strain>
        <tissue evidence="4">Leaf</tissue>
    </source>
</reference>
<dbReference type="GO" id="GO:0005886">
    <property type="term" value="C:plasma membrane"/>
    <property type="evidence" value="ECO:0007669"/>
    <property type="project" value="TreeGrafter"/>
</dbReference>
<dbReference type="InterPro" id="IPR002110">
    <property type="entry name" value="Ankyrin_rpt"/>
</dbReference>
<sequence length="206" mass="22704">MEAKLFEAACSGNLQALYDAVRENGTAALLKLHLLGSIETPLHLASMFGQVEFVREYMRLSSISSHQLSQLNQDGSSPLHLASTGGHLDIVTFLLEFSKQKSVVEEVCMKKDIDGRTALHCAVVSGKIDIVHVLLVNCPQAVREVTLLQETVLHLAVKHHQQQALEFLIEQKLGPSIEDLLNNGDRESNTILHLATAKRQLLVTPK</sequence>
<dbReference type="SUPFAM" id="SSF48403">
    <property type="entry name" value="Ankyrin repeat"/>
    <property type="match status" value="1"/>
</dbReference>
<keyword evidence="2 3" id="KW-0040">ANK repeat</keyword>
<gene>
    <name evidence="4" type="ORF">Sradi_5671300</name>
</gene>
<accession>A0AAW2L0E5</accession>
<comment type="caution">
    <text evidence="4">The sequence shown here is derived from an EMBL/GenBank/DDBJ whole genome shotgun (WGS) entry which is preliminary data.</text>
</comment>
<name>A0AAW2L0E5_SESRA</name>
<dbReference type="Pfam" id="PF12796">
    <property type="entry name" value="Ank_2"/>
    <property type="match status" value="1"/>
</dbReference>
<dbReference type="PANTHER" id="PTHR24186">
    <property type="entry name" value="PROTEIN PHOSPHATASE 1 REGULATORY SUBUNIT"/>
    <property type="match status" value="1"/>
</dbReference>
<dbReference type="AlphaFoldDB" id="A0AAW2L0E5"/>
<protein>
    <submittedName>
        <fullName evidence="4">Uncharacterized protein</fullName>
    </submittedName>
</protein>
<dbReference type="PROSITE" id="PS50088">
    <property type="entry name" value="ANK_REPEAT"/>
    <property type="match status" value="2"/>
</dbReference>
<dbReference type="PROSITE" id="PS50297">
    <property type="entry name" value="ANK_REP_REGION"/>
    <property type="match status" value="2"/>
</dbReference>
<dbReference type="PANTHER" id="PTHR24186:SF38">
    <property type="entry name" value="ANKYRIN REPEAT FAMILY PROTEIN"/>
    <property type="match status" value="1"/>
</dbReference>
<dbReference type="EMBL" id="JACGWJ010000026">
    <property type="protein sequence ID" value="KAL0312720.1"/>
    <property type="molecule type" value="Genomic_DNA"/>
</dbReference>
<keyword evidence="1" id="KW-0677">Repeat</keyword>
<feature type="repeat" description="ANK" evidence="3">
    <location>
        <begin position="74"/>
        <end position="106"/>
    </location>
</feature>
<evidence type="ECO:0000256" key="2">
    <source>
        <dbReference type="ARBA" id="ARBA00023043"/>
    </source>
</evidence>
<dbReference type="InterPro" id="IPR036770">
    <property type="entry name" value="Ankyrin_rpt-contain_sf"/>
</dbReference>